<dbReference type="OrthoDB" id="4485728at2"/>
<dbReference type="EMBL" id="LQPH01000164">
    <property type="protein sequence ID" value="ORW16047.1"/>
    <property type="molecule type" value="Genomic_DNA"/>
</dbReference>
<evidence type="ECO:0000259" key="2">
    <source>
        <dbReference type="Pfam" id="PF05305"/>
    </source>
</evidence>
<feature type="signal peptide" evidence="1">
    <location>
        <begin position="1"/>
        <end position="32"/>
    </location>
</feature>
<dbReference type="Pfam" id="PF05305">
    <property type="entry name" value="DUF732"/>
    <property type="match status" value="1"/>
</dbReference>
<dbReference type="AlphaFoldDB" id="A0A1X1YY83"/>
<keyword evidence="4" id="KW-1185">Reference proteome</keyword>
<accession>A0A1X1YY83</accession>
<feature type="chain" id="PRO_5012394405" description="DUF732 domain-containing protein" evidence="1">
    <location>
        <begin position="33"/>
        <end position="108"/>
    </location>
</feature>
<protein>
    <recommendedName>
        <fullName evidence="2">DUF732 domain-containing protein</fullName>
    </recommendedName>
</protein>
<dbReference type="Proteomes" id="UP000193781">
    <property type="component" value="Unassembled WGS sequence"/>
</dbReference>
<keyword evidence="1" id="KW-0732">Signal</keyword>
<sequence length="108" mass="11183">MAEPKLDRGRWLMIGVALVSAASLLVAAPASADDADDAFIGALEQHGVVFANRDAAIAAAHSVCAGLDQGQSRLVVVLSLVKNTDLAPHQAGYFVGASVASYCPQHQR</sequence>
<evidence type="ECO:0000313" key="3">
    <source>
        <dbReference type="EMBL" id="ORW16047.1"/>
    </source>
</evidence>
<proteinExistence type="predicted"/>
<evidence type="ECO:0000313" key="4">
    <source>
        <dbReference type="Proteomes" id="UP000193781"/>
    </source>
</evidence>
<organism evidence="3 4">
    <name type="scientific">Mycobacterium nebraskense</name>
    <dbReference type="NCBI Taxonomy" id="244292"/>
    <lineage>
        <taxon>Bacteria</taxon>
        <taxon>Bacillati</taxon>
        <taxon>Actinomycetota</taxon>
        <taxon>Actinomycetes</taxon>
        <taxon>Mycobacteriales</taxon>
        <taxon>Mycobacteriaceae</taxon>
        <taxon>Mycobacterium</taxon>
    </lineage>
</organism>
<gene>
    <name evidence="3" type="ORF">AWC17_14965</name>
</gene>
<comment type="caution">
    <text evidence="3">The sequence shown here is derived from an EMBL/GenBank/DDBJ whole genome shotgun (WGS) entry which is preliminary data.</text>
</comment>
<reference evidence="3 4" key="1">
    <citation type="submission" date="2016-01" db="EMBL/GenBank/DDBJ databases">
        <title>The new phylogeny of the genus Mycobacterium.</title>
        <authorList>
            <person name="Tarcisio F."/>
            <person name="Conor M."/>
            <person name="Antonella G."/>
            <person name="Elisabetta G."/>
            <person name="Giulia F.S."/>
            <person name="Sara T."/>
            <person name="Anna F."/>
            <person name="Clotilde B."/>
            <person name="Roberto B."/>
            <person name="Veronica D.S."/>
            <person name="Fabio R."/>
            <person name="Monica P."/>
            <person name="Olivier J."/>
            <person name="Enrico T."/>
            <person name="Nicola S."/>
        </authorList>
    </citation>
    <scope>NUCLEOTIDE SEQUENCE [LARGE SCALE GENOMIC DNA]</scope>
    <source>
        <strain evidence="3 4">DSM 44803</strain>
    </source>
</reference>
<evidence type="ECO:0000256" key="1">
    <source>
        <dbReference type="SAM" id="SignalP"/>
    </source>
</evidence>
<feature type="domain" description="DUF732" evidence="2">
    <location>
        <begin position="35"/>
        <end position="105"/>
    </location>
</feature>
<dbReference type="InterPro" id="IPR007969">
    <property type="entry name" value="DUF732"/>
</dbReference>
<name>A0A1X1YY83_9MYCO</name>